<proteinExistence type="predicted"/>
<dbReference type="Pfam" id="PF21983">
    <property type="entry name" value="NikA-like"/>
    <property type="match status" value="1"/>
</dbReference>
<accession>A0A3E3DI73</accession>
<gene>
    <name evidence="1" type="ORF">DWX31_19700</name>
</gene>
<reference evidence="1 2" key="1">
    <citation type="submission" date="2018-08" db="EMBL/GenBank/DDBJ databases">
        <title>A genome reference for cultivated species of the human gut microbiota.</title>
        <authorList>
            <person name="Zou Y."/>
            <person name="Xue W."/>
            <person name="Luo G."/>
        </authorList>
    </citation>
    <scope>NUCLEOTIDE SEQUENCE [LARGE SCALE GENOMIC DNA]</scope>
    <source>
        <strain evidence="1 2">AF19-13AC</strain>
    </source>
</reference>
<organism evidence="1 2">
    <name type="scientific">Hungatella hathewayi</name>
    <dbReference type="NCBI Taxonomy" id="154046"/>
    <lineage>
        <taxon>Bacteria</taxon>
        <taxon>Bacillati</taxon>
        <taxon>Bacillota</taxon>
        <taxon>Clostridia</taxon>
        <taxon>Lachnospirales</taxon>
        <taxon>Lachnospiraceae</taxon>
        <taxon>Hungatella</taxon>
    </lineage>
</organism>
<name>A0A3E3DI73_9FIRM</name>
<evidence type="ECO:0000313" key="2">
    <source>
        <dbReference type="Proteomes" id="UP000261023"/>
    </source>
</evidence>
<evidence type="ECO:0000313" key="1">
    <source>
        <dbReference type="EMBL" id="RGD68997.1"/>
    </source>
</evidence>
<protein>
    <submittedName>
        <fullName evidence="1">Plasmid mobilization relaxosome protein MobC</fullName>
    </submittedName>
</protein>
<dbReference type="RefSeq" id="WP_006567803.1">
    <property type="nucleotide sequence ID" value="NZ_QTJW01000013.1"/>
</dbReference>
<dbReference type="Proteomes" id="UP000261023">
    <property type="component" value="Unassembled WGS sequence"/>
</dbReference>
<dbReference type="AlphaFoldDB" id="A0A3E3DI73"/>
<dbReference type="OrthoDB" id="9796842at2"/>
<dbReference type="InterPro" id="IPR053842">
    <property type="entry name" value="NikA-like"/>
</dbReference>
<sequence>MNCRKEIRLSCEELEELNRKAKERGLSDSQYLRMLITNRPRDYPELLEALQNLTNEINHIGININQIVKNNNSGLYHESDKKRLYVYMKQIKEAVMQVVSHLDIAGN</sequence>
<comment type="caution">
    <text evidence="1">The sequence shown here is derived from an EMBL/GenBank/DDBJ whole genome shotgun (WGS) entry which is preliminary data.</text>
</comment>
<dbReference type="EMBL" id="QTJW01000013">
    <property type="protein sequence ID" value="RGD68997.1"/>
    <property type="molecule type" value="Genomic_DNA"/>
</dbReference>